<evidence type="ECO:0000256" key="7">
    <source>
        <dbReference type="ARBA" id="ARBA00023136"/>
    </source>
</evidence>
<dbReference type="PANTHER" id="PTHR24221">
    <property type="entry name" value="ATP-BINDING CASSETTE SUB-FAMILY B"/>
    <property type="match status" value="1"/>
</dbReference>
<keyword evidence="4" id="KW-0547">Nucleotide-binding</keyword>
<sequence length="622" mass="69354">MDRKFEIKTVKRLLRLIIKKNELKLFVVGVCILFSSLSMVMGISFLKPLVDNYIEPLIGAQNPDYLPMLREIIRMGIIFTFGIICSYAHNYIMVYVGQGIMKDVRRELFEHMESLPIAYFDTHSHGDIMSVYTNDTDTLRQFVSQALPQVLSAVITIVSVFVSMCLINVPLALTTVLMVVVMLNVSGKTLAFSGKYFISQQEKLGQLNGYIEEMISGQKVIKVFCHEDEALKNFSVLNEQLRVNAQKANSFANILMPIVTQLGNLSYVIVAILGAVFIIKGYFGLTVGSLVAFLSLVRSFNSPFSQIGGQVNMVISAFAGAGRVFKLLDEKSETDEGYVVLVNAYEDKDGNLRECEKRSGTWAWKHYHKADESTTYKKLEGDIVLEGVDFSYIKGKTVLHDISLYAHKGQKVAFVGSTGAGKTTVTNLLNRFYDIDSGKIRYDGINIQKIKKSELRKSLGIVLQDTHLFTGSVMDNIRYARPDASDDECIHAAKIVNAHSFIKRLPRGYDTVLSGDGTSLSQGQRQLLSIARAALADPPVLILDEATSSIDTHTERLVQDGMDALMDGRTTFVIAHRLSTIRNADCIMVLEAGRIIERGSHEELIKHKGRYFQLYTGLAVND</sequence>
<evidence type="ECO:0000259" key="9">
    <source>
        <dbReference type="PROSITE" id="PS50893"/>
    </source>
</evidence>
<dbReference type="SUPFAM" id="SSF90123">
    <property type="entry name" value="ABC transporter transmembrane region"/>
    <property type="match status" value="1"/>
</dbReference>
<dbReference type="AlphaFoldDB" id="G5GFH8"/>
<dbReference type="Pfam" id="PF00664">
    <property type="entry name" value="ABC_membrane"/>
    <property type="match status" value="1"/>
</dbReference>
<evidence type="ECO:0000256" key="1">
    <source>
        <dbReference type="ARBA" id="ARBA00004651"/>
    </source>
</evidence>
<dbReference type="InterPro" id="IPR036640">
    <property type="entry name" value="ABC1_TM_sf"/>
</dbReference>
<dbReference type="OrthoDB" id="9762778at2"/>
<feature type="domain" description="ABC transmembrane type-1" evidence="10">
    <location>
        <begin position="26"/>
        <end position="316"/>
    </location>
</feature>
<evidence type="ECO:0000256" key="8">
    <source>
        <dbReference type="SAM" id="Phobius"/>
    </source>
</evidence>
<dbReference type="FunFam" id="3.40.50.300:FF:000287">
    <property type="entry name" value="Multidrug ABC transporter ATP-binding protein"/>
    <property type="match status" value="1"/>
</dbReference>
<evidence type="ECO:0000256" key="6">
    <source>
        <dbReference type="ARBA" id="ARBA00022989"/>
    </source>
</evidence>
<dbReference type="InterPro" id="IPR003439">
    <property type="entry name" value="ABC_transporter-like_ATP-bd"/>
</dbReference>
<dbReference type="Gene3D" id="1.20.1560.10">
    <property type="entry name" value="ABC transporter type 1, transmembrane domain"/>
    <property type="match status" value="2"/>
</dbReference>
<organism evidence="11 12">
    <name type="scientific">Johnsonella ignava ATCC 51276</name>
    <dbReference type="NCBI Taxonomy" id="679200"/>
    <lineage>
        <taxon>Bacteria</taxon>
        <taxon>Bacillati</taxon>
        <taxon>Bacillota</taxon>
        <taxon>Clostridia</taxon>
        <taxon>Lachnospirales</taxon>
        <taxon>Lachnospiraceae</taxon>
        <taxon>Johnsonella</taxon>
    </lineage>
</organism>
<name>G5GFH8_9FIRM</name>
<comment type="subcellular location">
    <subcellularLocation>
        <location evidence="1">Cell membrane</location>
        <topology evidence="1">Multi-pass membrane protein</topology>
    </subcellularLocation>
</comment>
<keyword evidence="7 8" id="KW-0472">Membrane</keyword>
<dbReference type="EMBL" id="ACZL01000007">
    <property type="protein sequence ID" value="EHI56455.1"/>
    <property type="molecule type" value="Genomic_DNA"/>
</dbReference>
<evidence type="ECO:0000313" key="12">
    <source>
        <dbReference type="Proteomes" id="UP000003011"/>
    </source>
</evidence>
<comment type="caution">
    <text evidence="11">The sequence shown here is derived from an EMBL/GenBank/DDBJ whole genome shotgun (WGS) entry which is preliminary data.</text>
</comment>
<dbReference type="PROSITE" id="PS00211">
    <property type="entry name" value="ABC_TRANSPORTER_1"/>
    <property type="match status" value="1"/>
</dbReference>
<dbReference type="GO" id="GO:0140359">
    <property type="term" value="F:ABC-type transporter activity"/>
    <property type="evidence" value="ECO:0007669"/>
    <property type="project" value="InterPro"/>
</dbReference>
<dbReference type="InterPro" id="IPR017871">
    <property type="entry name" value="ABC_transporter-like_CS"/>
</dbReference>
<dbReference type="HOGENOM" id="CLU_000604_84_7_9"/>
<dbReference type="PANTHER" id="PTHR24221:SF499">
    <property type="entry name" value="FATTY ACID ABC TRANSPORTER ATP-BINDING_PERMEASE PROTEIN"/>
    <property type="match status" value="1"/>
</dbReference>
<reference evidence="11 12" key="1">
    <citation type="submission" date="2011-08" db="EMBL/GenBank/DDBJ databases">
        <title>The Genome Sequence of Johnsonella ignava ATCC 51276.</title>
        <authorList>
            <consortium name="The Broad Institute Genome Sequencing Platform"/>
            <person name="Earl A."/>
            <person name="Ward D."/>
            <person name="Feldgarden M."/>
            <person name="Gevers D."/>
            <person name="Izard J."/>
            <person name="Blanton J.M."/>
            <person name="Baranova O.V."/>
            <person name="Dewhirst F.E."/>
            <person name="Young S.K."/>
            <person name="Zeng Q."/>
            <person name="Gargeya S."/>
            <person name="Fitzgerald M."/>
            <person name="Haas B."/>
            <person name="Abouelleil A."/>
            <person name="Alvarado L."/>
            <person name="Arachchi H.M."/>
            <person name="Berlin A."/>
            <person name="Brown A."/>
            <person name="Chapman S.B."/>
            <person name="Chen Z."/>
            <person name="Dunbar C."/>
            <person name="Freedman E."/>
            <person name="Gearin G."/>
            <person name="Gellesch M."/>
            <person name="Goldberg J."/>
            <person name="Griggs A."/>
            <person name="Gujja S."/>
            <person name="Heiman D."/>
            <person name="Howarth C."/>
            <person name="Larson L."/>
            <person name="Lui A."/>
            <person name="MacDonald P.J.P."/>
            <person name="Montmayeur A."/>
            <person name="Murphy C."/>
            <person name="Neiman D."/>
            <person name="Pearson M."/>
            <person name="Priest M."/>
            <person name="Roberts A."/>
            <person name="Saif S."/>
            <person name="Shea T."/>
            <person name="Shenoy N."/>
            <person name="Sisk P."/>
            <person name="Stolte C."/>
            <person name="Sykes S."/>
            <person name="Wortman J."/>
            <person name="Nusbaum C."/>
            <person name="Birren B."/>
        </authorList>
    </citation>
    <scope>NUCLEOTIDE SEQUENCE [LARGE SCALE GENOMIC DNA]</scope>
    <source>
        <strain evidence="11 12">ATCC 51276</strain>
    </source>
</reference>
<dbReference type="STRING" id="679200.HMPREF9333_00317"/>
<keyword evidence="5" id="KW-0067">ATP-binding</keyword>
<evidence type="ECO:0008006" key="13">
    <source>
        <dbReference type="Google" id="ProtNLM"/>
    </source>
</evidence>
<keyword evidence="12" id="KW-1185">Reference proteome</keyword>
<dbReference type="InterPro" id="IPR027417">
    <property type="entry name" value="P-loop_NTPase"/>
</dbReference>
<evidence type="ECO:0000313" key="11">
    <source>
        <dbReference type="EMBL" id="EHI56455.1"/>
    </source>
</evidence>
<dbReference type="SUPFAM" id="SSF52540">
    <property type="entry name" value="P-loop containing nucleoside triphosphate hydrolases"/>
    <property type="match status" value="1"/>
</dbReference>
<evidence type="ECO:0000256" key="4">
    <source>
        <dbReference type="ARBA" id="ARBA00022741"/>
    </source>
</evidence>
<dbReference type="GO" id="GO:0005886">
    <property type="term" value="C:plasma membrane"/>
    <property type="evidence" value="ECO:0007669"/>
    <property type="project" value="UniProtKB-SubCell"/>
</dbReference>
<dbReference type="PROSITE" id="PS50893">
    <property type="entry name" value="ABC_TRANSPORTER_2"/>
    <property type="match status" value="1"/>
</dbReference>
<evidence type="ECO:0000256" key="2">
    <source>
        <dbReference type="ARBA" id="ARBA00022448"/>
    </source>
</evidence>
<feature type="transmembrane region" description="Helical" evidence="8">
    <location>
        <begin position="265"/>
        <end position="297"/>
    </location>
</feature>
<dbReference type="InterPro" id="IPR003593">
    <property type="entry name" value="AAA+_ATPase"/>
</dbReference>
<dbReference type="PATRIC" id="fig|679200.3.peg.339"/>
<keyword evidence="6 8" id="KW-1133">Transmembrane helix</keyword>
<feature type="transmembrane region" description="Helical" evidence="8">
    <location>
        <begin position="72"/>
        <end position="96"/>
    </location>
</feature>
<dbReference type="CDD" id="cd18547">
    <property type="entry name" value="ABC_6TM_Tm288_like"/>
    <property type="match status" value="1"/>
</dbReference>
<dbReference type="eggNOG" id="COG1132">
    <property type="taxonomic scope" value="Bacteria"/>
</dbReference>
<feature type="domain" description="ABC transporter" evidence="9">
    <location>
        <begin position="383"/>
        <end position="617"/>
    </location>
</feature>
<dbReference type="GO" id="GO:0016887">
    <property type="term" value="F:ATP hydrolysis activity"/>
    <property type="evidence" value="ECO:0007669"/>
    <property type="project" value="InterPro"/>
</dbReference>
<keyword evidence="3 8" id="KW-0812">Transmembrane</keyword>
<gene>
    <name evidence="11" type="ORF">HMPREF9333_00317</name>
</gene>
<feature type="transmembrane region" description="Helical" evidence="8">
    <location>
        <begin position="150"/>
        <end position="183"/>
    </location>
</feature>
<dbReference type="PROSITE" id="PS50929">
    <property type="entry name" value="ABC_TM1F"/>
    <property type="match status" value="1"/>
</dbReference>
<feature type="transmembrane region" description="Helical" evidence="8">
    <location>
        <begin position="21"/>
        <end position="46"/>
    </location>
</feature>
<dbReference type="Gene3D" id="3.40.50.300">
    <property type="entry name" value="P-loop containing nucleotide triphosphate hydrolases"/>
    <property type="match status" value="1"/>
</dbReference>
<proteinExistence type="predicted"/>
<dbReference type="RefSeq" id="WP_005539343.1">
    <property type="nucleotide sequence ID" value="NZ_JH378829.1"/>
</dbReference>
<dbReference type="InterPro" id="IPR011527">
    <property type="entry name" value="ABC1_TM_dom"/>
</dbReference>
<accession>G5GFH8</accession>
<dbReference type="GO" id="GO:0005524">
    <property type="term" value="F:ATP binding"/>
    <property type="evidence" value="ECO:0007669"/>
    <property type="project" value="UniProtKB-KW"/>
</dbReference>
<dbReference type="Proteomes" id="UP000003011">
    <property type="component" value="Unassembled WGS sequence"/>
</dbReference>
<keyword evidence="2" id="KW-0813">Transport</keyword>
<dbReference type="InterPro" id="IPR039421">
    <property type="entry name" value="Type_1_exporter"/>
</dbReference>
<dbReference type="SMART" id="SM00382">
    <property type="entry name" value="AAA"/>
    <property type="match status" value="1"/>
</dbReference>
<dbReference type="CDD" id="cd03254">
    <property type="entry name" value="ABCC_Glucan_exporter_like"/>
    <property type="match status" value="1"/>
</dbReference>
<dbReference type="Pfam" id="PF00005">
    <property type="entry name" value="ABC_tran"/>
    <property type="match status" value="1"/>
</dbReference>
<evidence type="ECO:0000259" key="10">
    <source>
        <dbReference type="PROSITE" id="PS50929"/>
    </source>
</evidence>
<evidence type="ECO:0000256" key="5">
    <source>
        <dbReference type="ARBA" id="ARBA00022840"/>
    </source>
</evidence>
<evidence type="ECO:0000256" key="3">
    <source>
        <dbReference type="ARBA" id="ARBA00022692"/>
    </source>
</evidence>
<protein>
    <recommendedName>
        <fullName evidence="13">ABC transporter</fullName>
    </recommendedName>
</protein>